<keyword evidence="4" id="KW-1185">Reference proteome</keyword>
<evidence type="ECO:0000259" key="2">
    <source>
        <dbReference type="PROSITE" id="PS00028"/>
    </source>
</evidence>
<feature type="compositionally biased region" description="Basic and acidic residues" evidence="1">
    <location>
        <begin position="250"/>
        <end position="260"/>
    </location>
</feature>
<dbReference type="PROSITE" id="PS00028">
    <property type="entry name" value="ZINC_FINGER_C2H2_1"/>
    <property type="match status" value="1"/>
</dbReference>
<proteinExistence type="predicted"/>
<dbReference type="SMART" id="SM00355">
    <property type="entry name" value="ZnF_C2H2"/>
    <property type="match status" value="3"/>
</dbReference>
<feature type="region of interest" description="Disordered" evidence="1">
    <location>
        <begin position="140"/>
        <end position="207"/>
    </location>
</feature>
<reference evidence="3" key="1">
    <citation type="submission" date="2022-11" db="EMBL/GenBank/DDBJ databases">
        <title>Genome Sequence of Cubamyces cubensis.</title>
        <authorList>
            <person name="Buettner E."/>
        </authorList>
    </citation>
    <scope>NUCLEOTIDE SEQUENCE</scope>
    <source>
        <strain evidence="3">MPL-01</strain>
    </source>
</reference>
<feature type="region of interest" description="Disordered" evidence="1">
    <location>
        <begin position="81"/>
        <end position="122"/>
    </location>
</feature>
<name>A0AAD7X7F8_9APHY</name>
<dbReference type="EMBL" id="JAPEVG010000199">
    <property type="protein sequence ID" value="KAJ8474098.1"/>
    <property type="molecule type" value="Genomic_DNA"/>
</dbReference>
<dbReference type="Proteomes" id="UP001215151">
    <property type="component" value="Unassembled WGS sequence"/>
</dbReference>
<organism evidence="3 4">
    <name type="scientific">Trametes cubensis</name>
    <dbReference type="NCBI Taxonomy" id="1111947"/>
    <lineage>
        <taxon>Eukaryota</taxon>
        <taxon>Fungi</taxon>
        <taxon>Dikarya</taxon>
        <taxon>Basidiomycota</taxon>
        <taxon>Agaricomycotina</taxon>
        <taxon>Agaricomycetes</taxon>
        <taxon>Polyporales</taxon>
        <taxon>Polyporaceae</taxon>
        <taxon>Trametes</taxon>
    </lineage>
</organism>
<feature type="region of interest" description="Disordered" evidence="1">
    <location>
        <begin position="250"/>
        <end position="290"/>
    </location>
</feature>
<accession>A0AAD7X7F8</accession>
<evidence type="ECO:0000256" key="1">
    <source>
        <dbReference type="SAM" id="MobiDB-lite"/>
    </source>
</evidence>
<feature type="domain" description="C2H2-type" evidence="2">
    <location>
        <begin position="293"/>
        <end position="316"/>
    </location>
</feature>
<comment type="caution">
    <text evidence="3">The sequence shown here is derived from an EMBL/GenBank/DDBJ whole genome shotgun (WGS) entry which is preliminary data.</text>
</comment>
<gene>
    <name evidence="3" type="ORF">ONZ51_g7449</name>
</gene>
<sequence>MAFTVTNTSYTKAHAQYTLVEDPEIDDEELDREIRGYDSEDDLEVEVDSDDFEVVGVVYGTSDEESSADEGDELEAQTLPEAAREEEEFQAASRTRSCSPRCNNGSDYGFDGETSGDSHMNAQCNDSALQLASAEILGPVTTASVSNLKRKRGCSVESDREGPDTEEAEYSSDDEASDSSDDLEIGSPPPAKRARQTTTAVPRARNLRMTKAEAGVLRQASTEFPCGIQSCEVILDSWKTAKAHLDATHYADPRAPHPDEGAASTSKGKAATKPRAKGKENSSASHSTHPPRCLYPGCSDEFTTLANLYRHIKTVHWKINRAACPYCPTTCSRIPLLRQHVLSRHRGQPFPVARTADTDVK</sequence>
<evidence type="ECO:0000313" key="4">
    <source>
        <dbReference type="Proteomes" id="UP001215151"/>
    </source>
</evidence>
<dbReference type="Gene3D" id="3.30.160.60">
    <property type="entry name" value="Classic Zinc Finger"/>
    <property type="match status" value="1"/>
</dbReference>
<feature type="compositionally biased region" description="Acidic residues" evidence="1">
    <location>
        <begin position="164"/>
        <end position="184"/>
    </location>
</feature>
<feature type="compositionally biased region" description="Polar residues" evidence="1">
    <location>
        <begin position="93"/>
        <end position="106"/>
    </location>
</feature>
<dbReference type="AlphaFoldDB" id="A0AAD7X7F8"/>
<evidence type="ECO:0000313" key="3">
    <source>
        <dbReference type="EMBL" id="KAJ8474098.1"/>
    </source>
</evidence>
<dbReference type="InterPro" id="IPR013087">
    <property type="entry name" value="Znf_C2H2_type"/>
</dbReference>
<protein>
    <recommendedName>
        <fullName evidence="2">C2H2-type domain-containing protein</fullName>
    </recommendedName>
</protein>